<organism evidence="5 6">
    <name type="scientific">Salmo trutta</name>
    <name type="common">Brown trout</name>
    <dbReference type="NCBI Taxonomy" id="8032"/>
    <lineage>
        <taxon>Eukaryota</taxon>
        <taxon>Metazoa</taxon>
        <taxon>Chordata</taxon>
        <taxon>Craniata</taxon>
        <taxon>Vertebrata</taxon>
        <taxon>Euteleostomi</taxon>
        <taxon>Actinopterygii</taxon>
        <taxon>Neopterygii</taxon>
        <taxon>Teleostei</taxon>
        <taxon>Protacanthopterygii</taxon>
        <taxon>Salmoniformes</taxon>
        <taxon>Salmonidae</taxon>
        <taxon>Salmoninae</taxon>
        <taxon>Salmo</taxon>
    </lineage>
</organism>
<dbReference type="Proteomes" id="UP000472277">
    <property type="component" value="Chromosome 27"/>
</dbReference>
<dbReference type="GeneTree" id="ENSGT00530000064286"/>
<feature type="coiled-coil region" evidence="2">
    <location>
        <begin position="479"/>
        <end position="722"/>
    </location>
</feature>
<keyword evidence="2" id="KW-0175">Coiled coil</keyword>
<feature type="compositionally biased region" description="Polar residues" evidence="3">
    <location>
        <begin position="944"/>
        <end position="967"/>
    </location>
</feature>
<dbReference type="InterPro" id="IPR056598">
    <property type="entry name" value="FKBP-15_dom"/>
</dbReference>
<protein>
    <recommendedName>
        <fullName evidence="1">peptidylprolyl isomerase</fullName>
        <ecNumber evidence="1">5.2.1.8</ecNumber>
    </recommendedName>
</protein>
<dbReference type="EC" id="5.2.1.8" evidence="1"/>
<accession>A0A674AVK9</accession>
<dbReference type="SUPFAM" id="SSF54534">
    <property type="entry name" value="FKBP-like"/>
    <property type="match status" value="1"/>
</dbReference>
<feature type="region of interest" description="Disordered" evidence="3">
    <location>
        <begin position="281"/>
        <end position="346"/>
    </location>
</feature>
<evidence type="ECO:0000259" key="4">
    <source>
        <dbReference type="PROSITE" id="PS50059"/>
    </source>
</evidence>
<dbReference type="InterPro" id="IPR001179">
    <property type="entry name" value="PPIase_FKBP_dom"/>
</dbReference>
<evidence type="ECO:0000256" key="2">
    <source>
        <dbReference type="SAM" id="Coils"/>
    </source>
</evidence>
<feature type="compositionally biased region" description="Basic and acidic residues" evidence="3">
    <location>
        <begin position="902"/>
        <end position="943"/>
    </location>
</feature>
<keyword evidence="6" id="KW-1185">Reference proteome</keyword>
<dbReference type="Pfam" id="PF23649">
    <property type="entry name" value="FKBP15"/>
    <property type="match status" value="1"/>
</dbReference>
<dbReference type="Gene3D" id="3.10.50.40">
    <property type="match status" value="1"/>
</dbReference>
<feature type="region of interest" description="Disordered" evidence="3">
    <location>
        <begin position="29"/>
        <end position="58"/>
    </location>
</feature>
<proteinExistence type="predicted"/>
<evidence type="ECO:0000313" key="6">
    <source>
        <dbReference type="Proteomes" id="UP000472277"/>
    </source>
</evidence>
<sequence length="1060" mass="117457">SQVFLKEVWFQVAKLASLFGLDQAPSQGNESFQYTAPKQPRKTLNPGPPAQKPTGPPGAPAVLLATAIHAFKYLNGQYQKQGKLGAAVLGNHTSREYKLLLYASQQKQVTAATIHVGFVFTVQPSNYCTFYDDQRQNWSLMFDTDKAAVDFCKEVCLAKVNSAPSLDMVVVQDLTLGEGQGVENGDSLEVAYTGWLLQNHAIGQVFDSNLNKDKLLRLKLGAGKVMKGWEEGMLGMRKSGRRLMVIPPSLGYGSQGVANCVPADCTLIFEAELRRLKLAKDSVSDRASAGSRDSAALSPAPSMENLGPDLPAGPAQPPSTSPGRPGEPLLRAKSNSISEQLTNPDATKAKLISRMAKMGQPMLPFMAGPSSQPDSSDSEMEDPSVSRVKERPAAPSPVQTSPAPQAPVQGELCHNLCWSHHSPCLPYAYPQSSMAPSQLQQMGQIYPTQTVPYMGGTGEVTSFLMTEARQHNTEIRLAVGKVADKVDQLASKVDDLQRQGGHSLAMPSVNMETSMIMHNIQRIIQENESLKKDVSEKSSRVEEQNHKIGELINQNQRYMEQSNLLMEQRNDSLKSSSEHNQARVLQAEQDKVRLTEELATCTARVSQLQQEATSHQQRAAELQSKLTSALQDSDTHCTCISSLETQLEELKETSERGQAQYRTEKQKRKEIELRVNNMEEELQDLKTDKESLERVSMAQYRKRKWQAERQRCDEEMEELRRSSQQDMDSLKTQLRKARTSTGQAASEQLQAELEEEWKGKCEQALASAKEQQGRQMAELAEQRDTLEQSLTQLQKKPCVPWQVKRVMNGVFHSLRGEFDLHETYTGSAVLSIIVNTIKSVTLQLLNVTERPSSHRSEKEEEEVVEVSDVRRREERPPQDVHVNGEEEEEQRTESEQPSEAVGQREGDPRDVQERAHLEAVPETEKPTKVELASDIHTEPEHQSHSTQPRPTSPESLGENTTNASGPTDINPEENLPSEMGQESQSEGDVITPEVKKVSVTIEGPMGELEITSPKATGPPTQPPPPPSPLHDSPGKVRLKGRPPPAPLFGDEEDEDLDWLG</sequence>
<comment type="catalytic activity">
    <reaction evidence="1">
        <text>[protein]-peptidylproline (omega=180) = [protein]-peptidylproline (omega=0)</text>
        <dbReference type="Rhea" id="RHEA:16237"/>
        <dbReference type="Rhea" id="RHEA-COMP:10747"/>
        <dbReference type="Rhea" id="RHEA-COMP:10748"/>
        <dbReference type="ChEBI" id="CHEBI:83833"/>
        <dbReference type="ChEBI" id="CHEBI:83834"/>
        <dbReference type="EC" id="5.2.1.8"/>
    </reaction>
</comment>
<feature type="coiled-coil region" evidence="2">
    <location>
        <begin position="769"/>
        <end position="796"/>
    </location>
</feature>
<evidence type="ECO:0000313" key="5">
    <source>
        <dbReference type="Ensembl" id="ENSSTUP00000063160.1"/>
    </source>
</evidence>
<reference evidence="5" key="2">
    <citation type="submission" date="2025-09" db="UniProtKB">
        <authorList>
            <consortium name="Ensembl"/>
        </authorList>
    </citation>
    <scope>IDENTIFICATION</scope>
</reference>
<dbReference type="GO" id="GO:0003755">
    <property type="term" value="F:peptidyl-prolyl cis-trans isomerase activity"/>
    <property type="evidence" value="ECO:0007669"/>
    <property type="project" value="UniProtKB-KW"/>
</dbReference>
<dbReference type="PANTHER" id="PTHR44927">
    <property type="entry name" value="FK506-BINDING PROTEIN 15"/>
    <property type="match status" value="1"/>
</dbReference>
<feature type="compositionally biased region" description="Basic and acidic residues" evidence="3">
    <location>
        <begin position="867"/>
        <end position="884"/>
    </location>
</feature>
<feature type="region of interest" description="Disordered" evidence="3">
    <location>
        <begin position="848"/>
        <end position="1060"/>
    </location>
</feature>
<keyword evidence="1" id="KW-0697">Rotamase</keyword>
<dbReference type="PANTHER" id="PTHR44927:SF1">
    <property type="entry name" value="FK506-BINDING PROTEIN 15"/>
    <property type="match status" value="1"/>
</dbReference>
<dbReference type="AlphaFoldDB" id="A0A674AVK9"/>
<feature type="compositionally biased region" description="Low complexity" evidence="3">
    <location>
        <begin position="285"/>
        <end position="298"/>
    </location>
</feature>
<evidence type="ECO:0000256" key="3">
    <source>
        <dbReference type="SAM" id="MobiDB-lite"/>
    </source>
</evidence>
<feature type="region of interest" description="Disordered" evidence="3">
    <location>
        <begin position="361"/>
        <end position="407"/>
    </location>
</feature>
<feature type="compositionally biased region" description="Acidic residues" evidence="3">
    <location>
        <begin position="1049"/>
        <end position="1060"/>
    </location>
</feature>
<name>A0A674AVK9_SALTR</name>
<dbReference type="InterPro" id="IPR046357">
    <property type="entry name" value="PPIase_dom_sf"/>
</dbReference>
<feature type="compositionally biased region" description="Pro residues" evidence="3">
    <location>
        <begin position="46"/>
        <end position="58"/>
    </location>
</feature>
<gene>
    <name evidence="5" type="primary">FKBP15</name>
    <name evidence="5" type="synonym">fkbp15b</name>
</gene>
<keyword evidence="1" id="KW-0413">Isomerase</keyword>
<evidence type="ECO:0000256" key="1">
    <source>
        <dbReference type="PROSITE-ProRule" id="PRU00277"/>
    </source>
</evidence>
<dbReference type="Ensembl" id="ENSSTUT00000066650.1">
    <property type="protein sequence ID" value="ENSSTUP00000063160.1"/>
    <property type="gene ID" value="ENSSTUG00000025645.1"/>
</dbReference>
<dbReference type="PROSITE" id="PS50059">
    <property type="entry name" value="FKBP_PPIASE"/>
    <property type="match status" value="1"/>
</dbReference>
<feature type="compositionally biased region" description="Polar residues" evidence="3">
    <location>
        <begin position="333"/>
        <end position="345"/>
    </location>
</feature>
<dbReference type="GO" id="GO:0030426">
    <property type="term" value="C:growth cone"/>
    <property type="evidence" value="ECO:0007669"/>
    <property type="project" value="TreeGrafter"/>
</dbReference>
<feature type="compositionally biased region" description="Pro residues" evidence="3">
    <location>
        <begin position="1019"/>
        <end position="1028"/>
    </location>
</feature>
<feature type="domain" description="PPIase FKBP-type" evidence="4">
    <location>
        <begin position="185"/>
        <end position="277"/>
    </location>
</feature>
<reference evidence="5" key="1">
    <citation type="submission" date="2025-08" db="UniProtKB">
        <authorList>
            <consortium name="Ensembl"/>
        </authorList>
    </citation>
    <scope>IDENTIFICATION</scope>
</reference>
<dbReference type="Pfam" id="PF00254">
    <property type="entry name" value="FKBP_C"/>
    <property type="match status" value="1"/>
</dbReference>